<dbReference type="AlphaFoldDB" id="A0A328B9R6"/>
<dbReference type="OrthoDB" id="7204417at2"/>
<feature type="region of interest" description="Disordered" evidence="1">
    <location>
        <begin position="44"/>
        <end position="104"/>
    </location>
</feature>
<organism evidence="3 4">
    <name type="scientific">Phenylobacterium kunshanense</name>
    <dbReference type="NCBI Taxonomy" id="1445034"/>
    <lineage>
        <taxon>Bacteria</taxon>
        <taxon>Pseudomonadati</taxon>
        <taxon>Pseudomonadota</taxon>
        <taxon>Alphaproteobacteria</taxon>
        <taxon>Caulobacterales</taxon>
        <taxon>Caulobacteraceae</taxon>
        <taxon>Phenylobacterium</taxon>
    </lineage>
</organism>
<feature type="compositionally biased region" description="Pro residues" evidence="1">
    <location>
        <begin position="47"/>
        <end position="64"/>
    </location>
</feature>
<evidence type="ECO:0000256" key="2">
    <source>
        <dbReference type="SAM" id="SignalP"/>
    </source>
</evidence>
<comment type="caution">
    <text evidence="3">The sequence shown here is derived from an EMBL/GenBank/DDBJ whole genome shotgun (WGS) entry which is preliminary data.</text>
</comment>
<keyword evidence="4" id="KW-1185">Reference proteome</keyword>
<dbReference type="EMBL" id="QFYS01000008">
    <property type="protein sequence ID" value="RAK63435.1"/>
    <property type="molecule type" value="Genomic_DNA"/>
</dbReference>
<feature type="chain" id="PRO_5016405205" evidence="2">
    <location>
        <begin position="29"/>
        <end position="245"/>
    </location>
</feature>
<gene>
    <name evidence="3" type="ORF">DJ019_16870</name>
</gene>
<protein>
    <submittedName>
        <fullName evidence="3">Uncharacterized protein</fullName>
    </submittedName>
</protein>
<reference evidence="3 4" key="1">
    <citation type="submission" date="2018-05" db="EMBL/GenBank/DDBJ databases">
        <authorList>
            <person name="Lanie J.A."/>
            <person name="Ng W.-L."/>
            <person name="Kazmierczak K.M."/>
            <person name="Andrzejewski T.M."/>
            <person name="Davidsen T.M."/>
            <person name="Wayne K.J."/>
            <person name="Tettelin H."/>
            <person name="Glass J.I."/>
            <person name="Rusch D."/>
            <person name="Podicherti R."/>
            <person name="Tsui H.-C.T."/>
            <person name="Winkler M.E."/>
        </authorList>
    </citation>
    <scope>NUCLEOTIDE SEQUENCE [LARGE SCALE GENOMIC DNA]</scope>
    <source>
        <strain evidence="3 4">BUT-10</strain>
    </source>
</reference>
<sequence>MSERSRRAAAVTLSVAAHAAALFVAVRAAPDPPVAIDPAPMVVQLVTPPPPEPPPPVEADPTPEPAAAAPIPKPEPKPPPRRIVARPTPAPPASVPPVPAAREAGVGEYDGAGEVSDAEIAGAATAGSGGSGGGCDMPALVQRALRRDRQVRTAVAEVDRGKALRVWNGDWVRHRGQEGAGLAAVREAITWEVAWAPEACRHQRMSGPVVLSLADTPGAARIVVGGGQWRWSDLLFARGERASRR</sequence>
<feature type="signal peptide" evidence="2">
    <location>
        <begin position="1"/>
        <end position="28"/>
    </location>
</feature>
<feature type="compositionally biased region" description="Pro residues" evidence="1">
    <location>
        <begin position="88"/>
        <end position="99"/>
    </location>
</feature>
<dbReference type="Proteomes" id="UP000249524">
    <property type="component" value="Unassembled WGS sequence"/>
</dbReference>
<accession>A0A328B9R6</accession>
<evidence type="ECO:0000313" key="4">
    <source>
        <dbReference type="Proteomes" id="UP000249524"/>
    </source>
</evidence>
<keyword evidence="2" id="KW-0732">Signal</keyword>
<evidence type="ECO:0000313" key="3">
    <source>
        <dbReference type="EMBL" id="RAK63435.1"/>
    </source>
</evidence>
<evidence type="ECO:0000256" key="1">
    <source>
        <dbReference type="SAM" id="MobiDB-lite"/>
    </source>
</evidence>
<name>A0A328B9R6_9CAUL</name>
<proteinExistence type="predicted"/>